<comment type="caution">
    <text evidence="6">The sequence shown here is derived from an EMBL/GenBank/DDBJ whole genome shotgun (WGS) entry which is preliminary data.</text>
</comment>
<comment type="similarity">
    <text evidence="1">Belongs to the sirtuin family. Class I subfamily.</text>
</comment>
<keyword evidence="4" id="KW-0862">Zinc</keyword>
<evidence type="ECO:0000259" key="5">
    <source>
        <dbReference type="PROSITE" id="PS50305"/>
    </source>
</evidence>
<sequence length="294" mass="32824">MNSQLQLLEFQEYLKSCKKIIALVGAGLSVSSGLPTYRGTSSAGAPLWKNFNMIDLATPDSFYIDPGLVWQFYHYRRYKALNASPNDGHYTLSKLSKLSNVNFLTITQNVDGLNLRSGHKKSKLIEIHGSLFGTKCTNFTCNFKENENFKMPMTEALDTPEDDDRVRAIDEKDLPRCPVCQGLLRPDVLWFGESLSLNKMNKIDNFIEAKDGVDLILVIGTSGTVYPAISYVDRVVLKGGKVAIFNTEIEDDILNGKRKNYWGFRGDAAETLPTVLKPLLEENGVVKDDKKGAI</sequence>
<dbReference type="EMBL" id="CANTUO010000003">
    <property type="protein sequence ID" value="CAI5758973.1"/>
    <property type="molecule type" value="Genomic_DNA"/>
</dbReference>
<dbReference type="PROSITE" id="PS50305">
    <property type="entry name" value="SIRTUIN"/>
    <property type="match status" value="1"/>
</dbReference>
<keyword evidence="4" id="KW-0479">Metal-binding</keyword>
<dbReference type="InterPro" id="IPR026591">
    <property type="entry name" value="Sirtuin_cat_small_dom_sf"/>
</dbReference>
<evidence type="ECO:0000256" key="2">
    <source>
        <dbReference type="ARBA" id="ARBA00022679"/>
    </source>
</evidence>
<keyword evidence="7" id="KW-1185">Reference proteome</keyword>
<evidence type="ECO:0000313" key="7">
    <source>
        <dbReference type="Proteomes" id="UP001152885"/>
    </source>
</evidence>
<dbReference type="InterPro" id="IPR050134">
    <property type="entry name" value="NAD-dep_sirtuin_deacylases"/>
</dbReference>
<dbReference type="GO" id="GO:0046872">
    <property type="term" value="F:metal ion binding"/>
    <property type="evidence" value="ECO:0007669"/>
    <property type="project" value="UniProtKB-KW"/>
</dbReference>
<feature type="binding site" evidence="4">
    <location>
        <position position="141"/>
    </location>
    <ligand>
        <name>Zn(2+)</name>
        <dbReference type="ChEBI" id="CHEBI:29105"/>
    </ligand>
</feature>
<dbReference type="SUPFAM" id="SSF52467">
    <property type="entry name" value="DHS-like NAD/FAD-binding domain"/>
    <property type="match status" value="1"/>
</dbReference>
<name>A0A9W4XM77_9ASCO</name>
<dbReference type="InterPro" id="IPR026590">
    <property type="entry name" value="Ssirtuin_cat_dom"/>
</dbReference>
<dbReference type="PANTHER" id="PTHR11085:SF10">
    <property type="entry name" value="NAD-DEPENDENT PROTEIN DEACYLASE SIRTUIN-5, MITOCHONDRIAL-RELATED"/>
    <property type="match status" value="1"/>
</dbReference>
<dbReference type="GO" id="GO:0005634">
    <property type="term" value="C:nucleus"/>
    <property type="evidence" value="ECO:0007669"/>
    <property type="project" value="TreeGrafter"/>
</dbReference>
<dbReference type="Gene3D" id="3.40.50.1220">
    <property type="entry name" value="TPP-binding domain"/>
    <property type="match status" value="1"/>
</dbReference>
<keyword evidence="3" id="KW-0520">NAD</keyword>
<feature type="domain" description="Deacetylase sirtuin-type" evidence="5">
    <location>
        <begin position="1"/>
        <end position="282"/>
    </location>
</feature>
<dbReference type="Gene3D" id="3.30.1600.10">
    <property type="entry name" value="SIR2/SIRT2 'Small Domain"/>
    <property type="match status" value="1"/>
</dbReference>
<feature type="binding site" evidence="4">
    <location>
        <position position="136"/>
    </location>
    <ligand>
        <name>Zn(2+)</name>
        <dbReference type="ChEBI" id="CHEBI:29105"/>
    </ligand>
</feature>
<feature type="active site" description="Proton acceptor" evidence="4">
    <location>
        <position position="128"/>
    </location>
</feature>
<feature type="binding site" evidence="4">
    <location>
        <position position="180"/>
    </location>
    <ligand>
        <name>Zn(2+)</name>
        <dbReference type="ChEBI" id="CHEBI:29105"/>
    </ligand>
</feature>
<dbReference type="GO" id="GO:0017136">
    <property type="term" value="F:histone deacetylase activity, NAD-dependent"/>
    <property type="evidence" value="ECO:0007669"/>
    <property type="project" value="TreeGrafter"/>
</dbReference>
<dbReference type="Pfam" id="PF02146">
    <property type="entry name" value="SIR2"/>
    <property type="match status" value="1"/>
</dbReference>
<accession>A0A9W4XM77</accession>
<dbReference type="PANTHER" id="PTHR11085">
    <property type="entry name" value="NAD-DEPENDENT PROTEIN DEACYLASE SIRTUIN-5, MITOCHONDRIAL-RELATED"/>
    <property type="match status" value="1"/>
</dbReference>
<dbReference type="GO" id="GO:0070403">
    <property type="term" value="F:NAD+ binding"/>
    <property type="evidence" value="ECO:0007669"/>
    <property type="project" value="InterPro"/>
</dbReference>
<dbReference type="OrthoDB" id="424302at2759"/>
<keyword evidence="2" id="KW-0808">Transferase</keyword>
<dbReference type="AlphaFoldDB" id="A0A9W4XM77"/>
<evidence type="ECO:0000256" key="1">
    <source>
        <dbReference type="ARBA" id="ARBA00006924"/>
    </source>
</evidence>
<reference evidence="6" key="1">
    <citation type="submission" date="2022-12" db="EMBL/GenBank/DDBJ databases">
        <authorList>
            <person name="Brejova B."/>
        </authorList>
    </citation>
    <scope>NUCLEOTIDE SEQUENCE</scope>
</reference>
<organism evidence="6 7">
    <name type="scientific">Candida verbasci</name>
    <dbReference type="NCBI Taxonomy" id="1227364"/>
    <lineage>
        <taxon>Eukaryota</taxon>
        <taxon>Fungi</taxon>
        <taxon>Dikarya</taxon>
        <taxon>Ascomycota</taxon>
        <taxon>Saccharomycotina</taxon>
        <taxon>Pichiomycetes</taxon>
        <taxon>Debaryomycetaceae</taxon>
        <taxon>Candida/Lodderomyces clade</taxon>
        <taxon>Candida</taxon>
    </lineage>
</organism>
<dbReference type="InterPro" id="IPR003000">
    <property type="entry name" value="Sirtuin"/>
</dbReference>
<evidence type="ECO:0000256" key="3">
    <source>
        <dbReference type="ARBA" id="ARBA00023027"/>
    </source>
</evidence>
<dbReference type="Proteomes" id="UP001152885">
    <property type="component" value="Unassembled WGS sequence"/>
</dbReference>
<proteinExistence type="inferred from homology"/>
<protein>
    <recommendedName>
        <fullName evidence="5">Deacetylase sirtuin-type domain-containing protein</fullName>
    </recommendedName>
</protein>
<evidence type="ECO:0000313" key="6">
    <source>
        <dbReference type="EMBL" id="CAI5758973.1"/>
    </source>
</evidence>
<gene>
    <name evidence="6" type="ORF">CANVERA_P3482</name>
</gene>
<dbReference type="InterPro" id="IPR029035">
    <property type="entry name" value="DHS-like_NAD/FAD-binding_dom"/>
</dbReference>
<feature type="binding site" evidence="4">
    <location>
        <position position="177"/>
    </location>
    <ligand>
        <name>Zn(2+)</name>
        <dbReference type="ChEBI" id="CHEBI:29105"/>
    </ligand>
</feature>
<evidence type="ECO:0000256" key="4">
    <source>
        <dbReference type="PROSITE-ProRule" id="PRU00236"/>
    </source>
</evidence>